<dbReference type="KEGG" id="vg:80519139"/>
<protein>
    <submittedName>
        <fullName evidence="1">Uncharacterized protein</fullName>
    </submittedName>
</protein>
<reference evidence="1" key="2">
    <citation type="journal article" date="2018" name="Nat. Commun.">
        <title>Tailed giant Tupanvirus possesses the most complete translational apparatus of the known virosphere.</title>
        <authorList>
            <person name="Abrahao J."/>
            <person name="Silva L."/>
            <person name="Silva L.S."/>
            <person name="Khalil J.Y.B."/>
            <person name="Rodrigues R."/>
            <person name="Arantes T."/>
            <person name="Assis F."/>
            <person name="Boratto P."/>
            <person name="Andrade M."/>
            <person name="Kroon E.G."/>
            <person name="Ribeiro B."/>
            <person name="Bergier I."/>
            <person name="Seligmann H."/>
            <person name="Ghigo E."/>
            <person name="Colson P."/>
            <person name="Levasseur A."/>
            <person name="Kroemer G."/>
            <person name="Raoult D."/>
            <person name="La Scola B."/>
        </authorList>
    </citation>
    <scope>NUCLEOTIDE SEQUENCE [LARGE SCALE GENOMIC DNA]</scope>
    <source>
        <strain evidence="1">Soda lake</strain>
    </source>
</reference>
<organism evidence="1">
    <name type="scientific">Tupanvirus soda lake</name>
    <dbReference type="NCBI Taxonomy" id="2126985"/>
    <lineage>
        <taxon>Viruses</taxon>
        <taxon>Varidnaviria</taxon>
        <taxon>Bamfordvirae</taxon>
        <taxon>Nucleocytoviricota</taxon>
        <taxon>Megaviricetes</taxon>
        <taxon>Imitervirales</taxon>
        <taxon>Mimiviridae</taxon>
        <taxon>Megamimivirinae</taxon>
        <taxon>Tupanvirus</taxon>
        <taxon>Tupanvirus salinum</taxon>
    </lineage>
</organism>
<reference evidence="1" key="1">
    <citation type="submission" date="2017-01" db="EMBL/GenBank/DDBJ databases">
        <authorList>
            <person name="Assis F.L."/>
            <person name="Abrahao J.S."/>
            <person name="Silva L."/>
            <person name="Khalil J.B."/>
            <person name="Rodrigues R."/>
            <person name="Silva L.S."/>
            <person name="Arantes T."/>
            <person name="Boratto P."/>
            <person name="Andrade M."/>
            <person name="Kroon E.G."/>
            <person name="Ribeiro B."/>
            <person name="Bergier I."/>
            <person name="Seligmann H."/>
            <person name="Ghigo E."/>
            <person name="Colson P."/>
            <person name="Levasseur A."/>
            <person name="Raoult D."/>
            <person name="Scola B.L."/>
        </authorList>
    </citation>
    <scope>NUCLEOTIDE SEQUENCE</scope>
    <source>
        <strain evidence="1">Soda lake</strain>
    </source>
</reference>
<sequence>MNINIIALLIFGIVPMVVSFHLEPVKMSNIHFDNFVLNIKKTIIADDISLLISNNIKNTKIHGITNDFINTISKEIFFAIDVTDTKVTHKKWIFNITPSQGTMHIYSIEATIGKQNVISGIQKVVFNIKSIRLEQTIPAVYDVREHCASTGSRRYGFCGPRSRKCNTYHVPRGLNNNEIAQVTTALMAKAEEAKKMLA</sequence>
<evidence type="ECO:0000313" key="1">
    <source>
        <dbReference type="EMBL" id="QKU35697.1"/>
    </source>
</evidence>
<dbReference type="GeneID" id="80519139"/>
<dbReference type="EMBL" id="KY523104">
    <property type="protein sequence ID" value="QKU35697.1"/>
    <property type="molecule type" value="Genomic_DNA"/>
</dbReference>
<name>A0A6N1NTH7_9VIRU</name>
<accession>A0A6N1NTH7</accession>
<proteinExistence type="predicted"/>
<dbReference type="RefSeq" id="YP_010782375.1">
    <property type="nucleotide sequence ID" value="NC_075039.1"/>
</dbReference>